<name>A0ABV6NVY4_9ACTN</name>
<dbReference type="InterPro" id="IPR032808">
    <property type="entry name" value="DoxX"/>
</dbReference>
<keyword evidence="4 5" id="KW-0472">Membrane</keyword>
<feature type="transmembrane region" description="Helical" evidence="5">
    <location>
        <begin position="46"/>
        <end position="66"/>
    </location>
</feature>
<evidence type="ECO:0000256" key="5">
    <source>
        <dbReference type="SAM" id="Phobius"/>
    </source>
</evidence>
<feature type="transmembrane region" description="Helical" evidence="5">
    <location>
        <begin position="112"/>
        <end position="128"/>
    </location>
</feature>
<keyword evidence="2 5" id="KW-0812">Transmembrane</keyword>
<feature type="transmembrane region" description="Helical" evidence="5">
    <location>
        <begin position="6"/>
        <end position="25"/>
    </location>
</feature>
<reference evidence="6 7" key="1">
    <citation type="submission" date="2024-09" db="EMBL/GenBank/DDBJ databases">
        <authorList>
            <person name="Sun Q."/>
            <person name="Mori K."/>
        </authorList>
    </citation>
    <scope>NUCLEOTIDE SEQUENCE [LARGE SCALE GENOMIC DNA]</scope>
    <source>
        <strain evidence="6 7">TBRC 2205</strain>
    </source>
</reference>
<accession>A0ABV6NVY4</accession>
<evidence type="ECO:0000256" key="2">
    <source>
        <dbReference type="ARBA" id="ARBA00022692"/>
    </source>
</evidence>
<evidence type="ECO:0000313" key="7">
    <source>
        <dbReference type="Proteomes" id="UP001589894"/>
    </source>
</evidence>
<keyword evidence="7" id="KW-1185">Reference proteome</keyword>
<comment type="caution">
    <text evidence="6">The sequence shown here is derived from an EMBL/GenBank/DDBJ whole genome shotgun (WGS) entry which is preliminary data.</text>
</comment>
<gene>
    <name evidence="6" type="ORF">ACFFHU_12445</name>
</gene>
<feature type="transmembrane region" description="Helical" evidence="5">
    <location>
        <begin position="72"/>
        <end position="91"/>
    </location>
</feature>
<evidence type="ECO:0000256" key="4">
    <source>
        <dbReference type="ARBA" id="ARBA00023136"/>
    </source>
</evidence>
<dbReference type="Proteomes" id="UP001589894">
    <property type="component" value="Unassembled WGS sequence"/>
</dbReference>
<organism evidence="6 7">
    <name type="scientific">Plantactinospora siamensis</name>
    <dbReference type="NCBI Taxonomy" id="555372"/>
    <lineage>
        <taxon>Bacteria</taxon>
        <taxon>Bacillati</taxon>
        <taxon>Actinomycetota</taxon>
        <taxon>Actinomycetes</taxon>
        <taxon>Micromonosporales</taxon>
        <taxon>Micromonosporaceae</taxon>
        <taxon>Plantactinospora</taxon>
    </lineage>
</organism>
<evidence type="ECO:0000256" key="1">
    <source>
        <dbReference type="ARBA" id="ARBA00004141"/>
    </source>
</evidence>
<evidence type="ECO:0000256" key="3">
    <source>
        <dbReference type="ARBA" id="ARBA00022989"/>
    </source>
</evidence>
<dbReference type="Pfam" id="PF13564">
    <property type="entry name" value="DoxX_2"/>
    <property type="match status" value="1"/>
</dbReference>
<evidence type="ECO:0000313" key="6">
    <source>
        <dbReference type="EMBL" id="MFC0564940.1"/>
    </source>
</evidence>
<keyword evidence="3 5" id="KW-1133">Transmembrane helix</keyword>
<dbReference type="RefSeq" id="WP_377338347.1">
    <property type="nucleotide sequence ID" value="NZ_JBHLUE010000009.1"/>
</dbReference>
<sequence>MNVALWVVQILLAAVFLWSGAVKGTQSKDRLIASGQTGVAPFPVPVIRLTAFAELLAAVGLILPWLTGVARVLTPVAAGGLAVVMIGAMLSHGTLLRRDRAAGRGNREARNVAANVVILALCVFVLTGRL</sequence>
<proteinExistence type="predicted"/>
<comment type="subcellular location">
    <subcellularLocation>
        <location evidence="1">Membrane</location>
        <topology evidence="1">Multi-pass membrane protein</topology>
    </subcellularLocation>
</comment>
<dbReference type="EMBL" id="JBHLUE010000009">
    <property type="protein sequence ID" value="MFC0564940.1"/>
    <property type="molecule type" value="Genomic_DNA"/>
</dbReference>
<protein>
    <submittedName>
        <fullName evidence="6">DoxX family protein</fullName>
    </submittedName>
</protein>